<dbReference type="SUPFAM" id="SSF81665">
    <property type="entry name" value="Calcium ATPase, transmembrane domain M"/>
    <property type="match status" value="1"/>
</dbReference>
<feature type="region of interest" description="Disordered" evidence="14">
    <location>
        <begin position="30"/>
        <end position="80"/>
    </location>
</feature>
<dbReference type="Gene3D" id="2.70.150.10">
    <property type="entry name" value="Calcium-transporting ATPase, cytoplasmic transduction domain A"/>
    <property type="match status" value="1"/>
</dbReference>
<feature type="transmembrane region" description="Helical" evidence="13">
    <location>
        <begin position="1078"/>
        <end position="1097"/>
    </location>
</feature>
<evidence type="ECO:0000256" key="13">
    <source>
        <dbReference type="RuleBase" id="RU362082"/>
    </source>
</evidence>
<evidence type="ECO:0000256" key="12">
    <source>
        <dbReference type="ARBA" id="ARBA00049360"/>
    </source>
</evidence>
<dbReference type="InterPro" id="IPR023214">
    <property type="entry name" value="HAD_sf"/>
</dbReference>
<dbReference type="GeneID" id="36516927"/>
<dbReference type="EMBL" id="NDIQ01000021">
    <property type="protein sequence ID" value="PRT55559.1"/>
    <property type="molecule type" value="Genomic_DNA"/>
</dbReference>
<keyword evidence="11 13" id="KW-0472">Membrane</keyword>
<accession>A0A2T0FKQ6</accession>
<keyword evidence="4 13" id="KW-0812">Transmembrane</keyword>
<dbReference type="SFLD" id="SFLDG00002">
    <property type="entry name" value="C1.7:_P-type_atpase_like"/>
    <property type="match status" value="1"/>
</dbReference>
<feature type="domain" description="Cation-transporting P-type ATPase N-terminal" evidence="16">
    <location>
        <begin position="334"/>
        <end position="386"/>
    </location>
</feature>
<keyword evidence="6 13" id="KW-0547">Nucleotide-binding</keyword>
<dbReference type="Pfam" id="PF00122">
    <property type="entry name" value="E1-E2_ATPase"/>
    <property type="match status" value="1"/>
</dbReference>
<feature type="domain" description="P5B-type ATPase N-terminal" evidence="17">
    <location>
        <begin position="174"/>
        <end position="312"/>
    </location>
</feature>
<evidence type="ECO:0000256" key="5">
    <source>
        <dbReference type="ARBA" id="ARBA00022723"/>
    </source>
</evidence>
<feature type="transmembrane region" description="Helical" evidence="13">
    <location>
        <begin position="612"/>
        <end position="632"/>
    </location>
</feature>
<evidence type="ECO:0000256" key="7">
    <source>
        <dbReference type="ARBA" id="ARBA00022840"/>
    </source>
</evidence>
<dbReference type="FunFam" id="1.20.1110.10:FF:000032">
    <property type="entry name" value="Cation-transporting ATPase"/>
    <property type="match status" value="1"/>
</dbReference>
<protein>
    <recommendedName>
        <fullName evidence="13">Cation-transporting ATPase</fullName>
        <ecNumber evidence="13">7.2.2.-</ecNumber>
    </recommendedName>
</protein>
<dbReference type="InterPro" id="IPR023299">
    <property type="entry name" value="ATPase_P-typ_cyto_dom_N"/>
</dbReference>
<dbReference type="InterPro" id="IPR044492">
    <property type="entry name" value="P_typ_ATPase_HD_dom"/>
</dbReference>
<dbReference type="InterPro" id="IPR006544">
    <property type="entry name" value="P-type_TPase_V"/>
</dbReference>
<feature type="transmembrane region" description="Helical" evidence="13">
    <location>
        <begin position="1193"/>
        <end position="1212"/>
    </location>
</feature>
<comment type="subcellular location">
    <subcellularLocation>
        <location evidence="1 13">Membrane</location>
        <topology evidence="1 13">Multi-pass membrane protein</topology>
    </subcellularLocation>
</comment>
<proteinExistence type="inferred from homology"/>
<dbReference type="OrthoDB" id="48943at2759"/>
<evidence type="ECO:0000256" key="2">
    <source>
        <dbReference type="ARBA" id="ARBA00006000"/>
    </source>
</evidence>
<dbReference type="RefSeq" id="XP_024665504.1">
    <property type="nucleotide sequence ID" value="XM_024809736.1"/>
</dbReference>
<evidence type="ECO:0000256" key="11">
    <source>
        <dbReference type="ARBA" id="ARBA00023136"/>
    </source>
</evidence>
<dbReference type="PANTHER" id="PTHR45630:SF8">
    <property type="entry name" value="CATION-TRANSPORTING ATPASE"/>
    <property type="match status" value="1"/>
</dbReference>
<name>A0A2T0FKQ6_9ASCO</name>
<feature type="transmembrane region" description="Helical" evidence="13">
    <location>
        <begin position="193"/>
        <end position="211"/>
    </location>
</feature>
<dbReference type="NCBIfam" id="TIGR01494">
    <property type="entry name" value="ATPase_P-type"/>
    <property type="match status" value="3"/>
</dbReference>
<feature type="compositionally biased region" description="Basic and acidic residues" evidence="14">
    <location>
        <begin position="55"/>
        <end position="71"/>
    </location>
</feature>
<comment type="catalytic activity">
    <reaction evidence="12 13">
        <text>ATP + H2O = ADP + phosphate + H(+)</text>
        <dbReference type="Rhea" id="RHEA:13065"/>
        <dbReference type="ChEBI" id="CHEBI:15377"/>
        <dbReference type="ChEBI" id="CHEBI:15378"/>
        <dbReference type="ChEBI" id="CHEBI:30616"/>
        <dbReference type="ChEBI" id="CHEBI:43474"/>
        <dbReference type="ChEBI" id="CHEBI:456216"/>
    </reaction>
</comment>
<evidence type="ECO:0000259" key="17">
    <source>
        <dbReference type="Pfam" id="PF12409"/>
    </source>
</evidence>
<dbReference type="PROSITE" id="PS01229">
    <property type="entry name" value="COF_2"/>
    <property type="match status" value="1"/>
</dbReference>
<dbReference type="GO" id="GO:0015662">
    <property type="term" value="F:P-type ion transporter activity"/>
    <property type="evidence" value="ECO:0007669"/>
    <property type="project" value="UniProtKB-ARBA"/>
</dbReference>
<feature type="domain" description="P-type ATPase A" evidence="15">
    <location>
        <begin position="431"/>
        <end position="558"/>
    </location>
</feature>
<comment type="caution">
    <text evidence="18">The sequence shown here is derived from an EMBL/GenBank/DDBJ whole genome shotgun (WGS) entry which is preliminary data.</text>
</comment>
<evidence type="ECO:0000259" key="16">
    <source>
        <dbReference type="Pfam" id="PF00690"/>
    </source>
</evidence>
<evidence type="ECO:0000256" key="9">
    <source>
        <dbReference type="ARBA" id="ARBA00022967"/>
    </source>
</evidence>
<evidence type="ECO:0000256" key="1">
    <source>
        <dbReference type="ARBA" id="ARBA00004141"/>
    </source>
</evidence>
<dbReference type="GO" id="GO:0046872">
    <property type="term" value="F:metal ion binding"/>
    <property type="evidence" value="ECO:0007669"/>
    <property type="project" value="UniProtKB-UniRule"/>
</dbReference>
<dbReference type="GO" id="GO:0022890">
    <property type="term" value="F:inorganic cation transmembrane transporter activity"/>
    <property type="evidence" value="ECO:0007669"/>
    <property type="project" value="UniProtKB-ARBA"/>
</dbReference>
<dbReference type="SFLD" id="SFLDF00027">
    <property type="entry name" value="p-type_atpase"/>
    <property type="match status" value="1"/>
</dbReference>
<dbReference type="FunFam" id="3.40.50.1000:FF:000068">
    <property type="entry name" value="Cation-transporting ATPase"/>
    <property type="match status" value="1"/>
</dbReference>
<dbReference type="SFLD" id="SFLDS00003">
    <property type="entry name" value="Haloacid_Dehalogenase"/>
    <property type="match status" value="1"/>
</dbReference>
<dbReference type="InterPro" id="IPR018303">
    <property type="entry name" value="ATPase_P-typ_P_site"/>
</dbReference>
<evidence type="ECO:0000256" key="8">
    <source>
        <dbReference type="ARBA" id="ARBA00022842"/>
    </source>
</evidence>
<organism evidence="18 19">
    <name type="scientific">Wickerhamiella sorbophila</name>
    <dbReference type="NCBI Taxonomy" id="45607"/>
    <lineage>
        <taxon>Eukaryota</taxon>
        <taxon>Fungi</taxon>
        <taxon>Dikarya</taxon>
        <taxon>Ascomycota</taxon>
        <taxon>Saccharomycotina</taxon>
        <taxon>Dipodascomycetes</taxon>
        <taxon>Dipodascales</taxon>
        <taxon>Trichomonascaceae</taxon>
        <taxon>Wickerhamiella</taxon>
    </lineage>
</organism>
<dbReference type="Pfam" id="PF12409">
    <property type="entry name" value="P5-ATPase"/>
    <property type="match status" value="1"/>
</dbReference>
<evidence type="ECO:0000259" key="15">
    <source>
        <dbReference type="Pfam" id="PF00122"/>
    </source>
</evidence>
<comment type="similarity">
    <text evidence="2 13">Belongs to the cation transport ATPase (P-type) (TC 3.A.3) family. Type V subfamily.</text>
</comment>
<keyword evidence="3" id="KW-0597">Phosphoprotein</keyword>
<dbReference type="NCBIfam" id="TIGR01657">
    <property type="entry name" value="P-ATPase-V"/>
    <property type="match status" value="1"/>
</dbReference>
<keyword evidence="7 13" id="KW-0067">ATP-binding</keyword>
<dbReference type="FunFam" id="2.70.150.10:FF:000057">
    <property type="entry name" value="Cation-transporting ATPase"/>
    <property type="match status" value="1"/>
</dbReference>
<dbReference type="SUPFAM" id="SSF81653">
    <property type="entry name" value="Calcium ATPase, transduction domain A"/>
    <property type="match status" value="1"/>
</dbReference>
<dbReference type="InterPro" id="IPR047819">
    <property type="entry name" value="P5A-ATPase_N"/>
</dbReference>
<dbReference type="GO" id="GO:0005524">
    <property type="term" value="F:ATP binding"/>
    <property type="evidence" value="ECO:0007669"/>
    <property type="project" value="UniProtKB-UniRule"/>
</dbReference>
<dbReference type="Pfam" id="PF00702">
    <property type="entry name" value="Hydrolase"/>
    <property type="match status" value="1"/>
</dbReference>
<dbReference type="Pfam" id="PF00690">
    <property type="entry name" value="Cation_ATPase_N"/>
    <property type="match status" value="1"/>
</dbReference>
<dbReference type="PANTHER" id="PTHR45630">
    <property type="entry name" value="CATION-TRANSPORTING ATPASE-RELATED"/>
    <property type="match status" value="1"/>
</dbReference>
<feature type="transmembrane region" description="Helical" evidence="13">
    <location>
        <begin position="366"/>
        <end position="385"/>
    </location>
</feature>
<dbReference type="Proteomes" id="UP000238350">
    <property type="component" value="Unassembled WGS sequence"/>
</dbReference>
<sequence>MGRERSNSDAYYAEAAADEIYSGPTNELIPSSYSSFHHGPGDGFELRRRSSSISRQHDAAHSPIDHEEGFHRPSRLSRTSRSDSFSSFQFFSREEVEHAEGSSTCAIDFDDEQDLGLLPHQSPMKHPKPPLHPEPHQYFEDSDDQEPLLTSGEAAEEYEYPATRTVQKYYIAEEDMRIFCAGYKKVTWRRWCYYALCILTFGLGYLFLRWFPRQRIRWLAKPCPLGNCDFMVVENQWNELEFLDVTSKWYNEPLSTIFRPDSQADAHLGPSTAAASTASLCSSRVEEDYVDPDPTVPYIRTVIYRYVRFHYNPIHDLFMTNTDWMSGSWASEDSAAEGLDSEKAEQRQVVFGQNHLDIRQPSTAQLLIDEVLHPFYIFQVFSIVLWLFDEYIYYATAIFIISIFSIVEAFFETRSSYQRLTDIAKSECELRVLRSGFWSNMPSSELVPGDVFELSDPSLSLVPCDAVLLSGDCIVNESILTGESVPVSKIAADNDTLTNMIEKGIPHAVRSFLYSGTKLIRVRKPAVVDAEEDLFDVAQAMVVRTGFTTTKGSLVRSMMFPRPSGFKFYRDSFRYIGVMAVVAITGFIFSAIEFVKMGMSTYLIVVRALDLITIVVPPALPATLTIGTNIALGRLRKKDTFCITPSRLNVGGRLDVVCFDKTGTLTEDGLDVLGVHLINRETHRFGPLISSSKHIPEDDPVLDTITTCHELRSVNDELLGDLLDVKMFEFSGWSFEENERHGCRNVISPHGIHINVVKQFEFISALRRMSVVASGPSGLCVLTKGAPEVMRDICRKDTFPRGFDDLLHEYTHRGYRVIACASRKLGDVSDFNRDSLETDLEFAGFIVFENKLKPSSKGVIQELDRANIRTIMCTGDNLLTAISVGKECCIVPSDLKVFAAHFDEQRSNGTLRWECVDNSSLLLDPDTLKPLQAAHQYTLAVTGEIFSHIIQHGTEVQLEQMLIKTSIYARMSPDEKHELVARLQSIDYTTCFCGDGANDCGALKEADVGISLSEAEASVAAPFTSRKFEISCVLDVIKEGRAALSTSFSCFKYMSLYSAIQFVTVTILYSYGTNIGDFQFLYIDLFLIVPVAVFMAWSGPAQTLARKRPGAKLVSRKVLVPLLGTMAILAFYQVLIWKYGQTQDWYVAPVPGDNENLKSTDNTVLFDLTTFQYIFSGILLCEGAPYRRPVFTNIPFILTCVVTTLLSVFFVYLDPSSPLGQLMDLSPTSSWFKVLVILTAIVNYLSLIAAGKWVYPSVCQHIKWAKKRFGKIREQKRYKELMDPRSYA</sequence>
<evidence type="ECO:0000256" key="4">
    <source>
        <dbReference type="ARBA" id="ARBA00022692"/>
    </source>
</evidence>
<gene>
    <name evidence="18" type="ORF">B9G98_03179</name>
</gene>
<feature type="transmembrane region" description="Helical" evidence="13">
    <location>
        <begin position="1232"/>
        <end position="1255"/>
    </location>
</feature>
<dbReference type="PROSITE" id="PS00154">
    <property type="entry name" value="ATPASE_E1_E2"/>
    <property type="match status" value="1"/>
</dbReference>
<dbReference type="EC" id="7.2.2.-" evidence="13"/>
<evidence type="ECO:0000313" key="18">
    <source>
        <dbReference type="EMBL" id="PRT55559.1"/>
    </source>
</evidence>
<dbReference type="Gene3D" id="3.40.1110.10">
    <property type="entry name" value="Calcium-transporting ATPase, cytoplasmic domain N"/>
    <property type="match status" value="1"/>
</dbReference>
<keyword evidence="10 13" id="KW-1133">Transmembrane helix</keyword>
<dbReference type="SUPFAM" id="SSF56784">
    <property type="entry name" value="HAD-like"/>
    <property type="match status" value="1"/>
</dbReference>
<evidence type="ECO:0000313" key="19">
    <source>
        <dbReference type="Proteomes" id="UP000238350"/>
    </source>
</evidence>
<dbReference type="SUPFAM" id="SSF81660">
    <property type="entry name" value="Metal cation-transporting ATPase, ATP-binding domain N"/>
    <property type="match status" value="1"/>
</dbReference>
<keyword evidence="8 13" id="KW-0460">Magnesium</keyword>
<dbReference type="PRINTS" id="PR00119">
    <property type="entry name" value="CATATPASE"/>
</dbReference>
<dbReference type="InterPro" id="IPR059000">
    <property type="entry name" value="ATPase_P-type_domA"/>
</dbReference>
<keyword evidence="5 13" id="KW-0479">Metal-binding</keyword>
<dbReference type="GO" id="GO:0016887">
    <property type="term" value="F:ATP hydrolysis activity"/>
    <property type="evidence" value="ECO:0007669"/>
    <property type="project" value="InterPro"/>
</dbReference>
<dbReference type="GO" id="GO:0019829">
    <property type="term" value="F:ATPase-coupled monoatomic cation transmembrane transporter activity"/>
    <property type="evidence" value="ECO:0007669"/>
    <property type="project" value="UniProtKB-UniRule"/>
</dbReference>
<dbReference type="InterPro" id="IPR036412">
    <property type="entry name" value="HAD-like_sf"/>
</dbReference>
<feature type="transmembrane region" description="Helical" evidence="13">
    <location>
        <begin position="572"/>
        <end position="592"/>
    </location>
</feature>
<keyword evidence="9 13" id="KW-1278">Translocase</keyword>
<feature type="transmembrane region" description="Helical" evidence="13">
    <location>
        <begin position="1054"/>
        <end position="1072"/>
    </location>
</feature>
<dbReference type="GO" id="GO:0098662">
    <property type="term" value="P:inorganic cation transmembrane transport"/>
    <property type="evidence" value="ECO:0007669"/>
    <property type="project" value="UniProtKB-ARBA"/>
</dbReference>
<dbReference type="STRING" id="45607.A0A2T0FKQ6"/>
<feature type="transmembrane region" description="Helical" evidence="13">
    <location>
        <begin position="391"/>
        <end position="411"/>
    </location>
</feature>
<evidence type="ECO:0000256" key="6">
    <source>
        <dbReference type="ARBA" id="ARBA00022741"/>
    </source>
</evidence>
<dbReference type="InterPro" id="IPR004014">
    <property type="entry name" value="ATPase_P-typ_cation-transptr_N"/>
</dbReference>
<keyword evidence="19" id="KW-1185">Reference proteome</keyword>
<dbReference type="InterPro" id="IPR023298">
    <property type="entry name" value="ATPase_P-typ_TM_dom_sf"/>
</dbReference>
<evidence type="ECO:0000256" key="14">
    <source>
        <dbReference type="SAM" id="MobiDB-lite"/>
    </source>
</evidence>
<feature type="transmembrane region" description="Helical" evidence="13">
    <location>
        <begin position="1164"/>
        <end position="1181"/>
    </location>
</feature>
<evidence type="ECO:0000256" key="3">
    <source>
        <dbReference type="ARBA" id="ARBA00022553"/>
    </source>
</evidence>
<dbReference type="InterPro" id="IPR001757">
    <property type="entry name" value="P_typ_ATPase"/>
</dbReference>
<evidence type="ECO:0000256" key="10">
    <source>
        <dbReference type="ARBA" id="ARBA00022989"/>
    </source>
</evidence>
<reference evidence="18 19" key="1">
    <citation type="submission" date="2017-04" db="EMBL/GenBank/DDBJ databases">
        <title>Genome sequencing of [Candida] sorbophila.</title>
        <authorList>
            <person name="Ahn J.O."/>
        </authorList>
    </citation>
    <scope>NUCLEOTIDE SEQUENCE [LARGE SCALE GENOMIC DNA]</scope>
    <source>
        <strain evidence="18 19">DS02</strain>
    </source>
</reference>
<dbReference type="GO" id="GO:0016020">
    <property type="term" value="C:membrane"/>
    <property type="evidence" value="ECO:0007669"/>
    <property type="project" value="UniProtKB-SubCell"/>
</dbReference>
<dbReference type="GO" id="GO:0006874">
    <property type="term" value="P:intracellular calcium ion homeostasis"/>
    <property type="evidence" value="ECO:0007669"/>
    <property type="project" value="TreeGrafter"/>
</dbReference>
<dbReference type="InterPro" id="IPR008250">
    <property type="entry name" value="ATPase_P-typ_transduc_dom_A_sf"/>
</dbReference>
<feature type="transmembrane region" description="Helical" evidence="13">
    <location>
        <begin position="1118"/>
        <end position="1137"/>
    </location>
</feature>
<dbReference type="Gene3D" id="3.40.50.1000">
    <property type="entry name" value="HAD superfamily/HAD-like"/>
    <property type="match status" value="1"/>
</dbReference>